<dbReference type="InterPro" id="IPR004167">
    <property type="entry name" value="PSBD"/>
</dbReference>
<dbReference type="Pfam" id="PF02817">
    <property type="entry name" value="E3_binding"/>
    <property type="match status" value="1"/>
</dbReference>
<dbReference type="KEGG" id="nall:PP769_18915"/>
<dbReference type="Pfam" id="PF00198">
    <property type="entry name" value="2-oxoacid_dh"/>
    <property type="match status" value="1"/>
</dbReference>
<dbReference type="CDD" id="cd06849">
    <property type="entry name" value="lipoyl_domain"/>
    <property type="match status" value="1"/>
</dbReference>
<feature type="domain" description="Peripheral subunit-binding (PSBD)" evidence="7">
    <location>
        <begin position="150"/>
        <end position="187"/>
    </location>
</feature>
<dbReference type="PROSITE" id="PS50968">
    <property type="entry name" value="BIOTINYL_LIPOYL"/>
    <property type="match status" value="1"/>
</dbReference>
<organism evidence="8 9">
    <name type="scientific">Candidatus Nitrospira allomarina</name>
    <dbReference type="NCBI Taxonomy" id="3020900"/>
    <lineage>
        <taxon>Bacteria</taxon>
        <taxon>Pseudomonadati</taxon>
        <taxon>Nitrospirota</taxon>
        <taxon>Nitrospiria</taxon>
        <taxon>Nitrospirales</taxon>
        <taxon>Nitrospiraceae</taxon>
        <taxon>Nitrospira</taxon>
    </lineage>
</organism>
<dbReference type="SUPFAM" id="SSF52777">
    <property type="entry name" value="CoA-dependent acyltransferases"/>
    <property type="match status" value="1"/>
</dbReference>
<protein>
    <recommendedName>
        <fullName evidence="4">Dihydrolipoamide acetyltransferase component of pyruvate dehydrogenase complex</fullName>
        <ecNumber evidence="4">2.3.1.-</ecNumber>
    </recommendedName>
</protein>
<dbReference type="SUPFAM" id="SSF47005">
    <property type="entry name" value="Peripheral subunit-binding domain of 2-oxo acid dehydrogenase complex"/>
    <property type="match status" value="1"/>
</dbReference>
<sequence length="434" mass="46743">MITRVVMPKLTDTMEEGVVVAWKKHEGDAVDSGDILAEIETDKAVLDLESFGSGVLKKVLVPEGETVKAGKLIAVIGEEDDDIEATLAETPEDQAVAPEPQKDSAPSSRKETPSSPSPAPSIPAKGEKSSSAKKEIRETKADTSPEAKIKVSPRAKALAKEQGIDLSTIKGSGPGGRIVEADIQGQMDTPGIPERETKDIPLSQMRKAIARVTTSSKAPVPHFYLTTEVAMDQAERLRKQMEEVNHSPLSLTVLFVRAAALALARHPEINVSFMGETLRRHATIDIGIAVALEEGLITPVIRDCAGKNILQVAEEIRDLFVRAKGQQLTPEEYAGATFSISNLGMYEVDNFIAVLMPPQAASLAIGAVNIVPVARGQAIKLSRRMKVTLSCDHRALDGAQGARFLQSFKRALEKPLELFLPLKTPATHHKQAGQ</sequence>
<dbReference type="GO" id="GO:0016746">
    <property type="term" value="F:acyltransferase activity"/>
    <property type="evidence" value="ECO:0007669"/>
    <property type="project" value="UniProtKB-KW"/>
</dbReference>
<keyword evidence="3 4" id="KW-0450">Lipoyl</keyword>
<dbReference type="PROSITE" id="PS00189">
    <property type="entry name" value="LIPOYL"/>
    <property type="match status" value="1"/>
</dbReference>
<dbReference type="InterPro" id="IPR011053">
    <property type="entry name" value="Single_hybrid_motif"/>
</dbReference>
<dbReference type="GO" id="GO:0006086">
    <property type="term" value="P:pyruvate decarboxylation to acetyl-CoA"/>
    <property type="evidence" value="ECO:0007669"/>
    <property type="project" value="InterPro"/>
</dbReference>
<feature type="domain" description="Lipoyl-binding" evidence="6">
    <location>
        <begin position="2"/>
        <end position="77"/>
    </location>
</feature>
<dbReference type="AlphaFoldDB" id="A0AA96GD64"/>
<dbReference type="Gene3D" id="2.40.50.100">
    <property type="match status" value="1"/>
</dbReference>
<dbReference type="EMBL" id="CP116967">
    <property type="protein sequence ID" value="WNM58015.1"/>
    <property type="molecule type" value="Genomic_DNA"/>
</dbReference>
<keyword evidence="9" id="KW-1185">Reference proteome</keyword>
<evidence type="ECO:0000256" key="1">
    <source>
        <dbReference type="ARBA" id="ARBA00001938"/>
    </source>
</evidence>
<dbReference type="Gene3D" id="4.10.320.10">
    <property type="entry name" value="E3-binding domain"/>
    <property type="match status" value="1"/>
</dbReference>
<dbReference type="GO" id="GO:0045254">
    <property type="term" value="C:pyruvate dehydrogenase complex"/>
    <property type="evidence" value="ECO:0007669"/>
    <property type="project" value="InterPro"/>
</dbReference>
<dbReference type="InterPro" id="IPR045257">
    <property type="entry name" value="E2/Pdx1"/>
</dbReference>
<keyword evidence="4" id="KW-0012">Acyltransferase</keyword>
<dbReference type="EC" id="2.3.1.-" evidence="4"/>
<name>A0AA96GD64_9BACT</name>
<gene>
    <name evidence="8" type="ORF">PP769_18915</name>
</gene>
<evidence type="ECO:0000256" key="2">
    <source>
        <dbReference type="ARBA" id="ARBA00007317"/>
    </source>
</evidence>
<dbReference type="SUPFAM" id="SSF51230">
    <property type="entry name" value="Single hybrid motif"/>
    <property type="match status" value="1"/>
</dbReference>
<dbReference type="PROSITE" id="PS51826">
    <property type="entry name" value="PSBD"/>
    <property type="match status" value="1"/>
</dbReference>
<dbReference type="Pfam" id="PF00364">
    <property type="entry name" value="Biotin_lipoyl"/>
    <property type="match status" value="1"/>
</dbReference>
<dbReference type="PANTHER" id="PTHR23151">
    <property type="entry name" value="DIHYDROLIPOAMIDE ACETYL/SUCCINYL-TRANSFERASE-RELATED"/>
    <property type="match status" value="1"/>
</dbReference>
<evidence type="ECO:0000256" key="3">
    <source>
        <dbReference type="ARBA" id="ARBA00022823"/>
    </source>
</evidence>
<dbReference type="Proteomes" id="UP001302719">
    <property type="component" value="Chromosome"/>
</dbReference>
<dbReference type="InterPro" id="IPR000089">
    <property type="entry name" value="Biotin_lipoyl"/>
</dbReference>
<dbReference type="InterPro" id="IPR036625">
    <property type="entry name" value="E3-bd_dom_sf"/>
</dbReference>
<evidence type="ECO:0000313" key="8">
    <source>
        <dbReference type="EMBL" id="WNM58015.1"/>
    </source>
</evidence>
<reference evidence="8 9" key="1">
    <citation type="submission" date="2023-01" db="EMBL/GenBank/DDBJ databases">
        <title>Cultivation and genomic characterization of new, ubiquitous marine nitrite-oxidizing bacteria from the Nitrospirales.</title>
        <authorList>
            <person name="Mueller A.J."/>
            <person name="Daebeler A."/>
            <person name="Herbold C.W."/>
            <person name="Kirkegaard R.H."/>
            <person name="Daims H."/>
        </authorList>
    </citation>
    <scope>NUCLEOTIDE SEQUENCE [LARGE SCALE GENOMIC DNA]</scope>
    <source>
        <strain evidence="8 9">VA</strain>
    </source>
</reference>
<evidence type="ECO:0000259" key="7">
    <source>
        <dbReference type="PROSITE" id="PS51826"/>
    </source>
</evidence>
<feature type="region of interest" description="Disordered" evidence="5">
    <location>
        <begin position="89"/>
        <end position="155"/>
    </location>
</feature>
<comment type="cofactor">
    <cofactor evidence="1 4">
        <name>(R)-lipoate</name>
        <dbReference type="ChEBI" id="CHEBI:83088"/>
    </cofactor>
</comment>
<dbReference type="PANTHER" id="PTHR23151:SF90">
    <property type="entry name" value="DIHYDROLIPOYLLYSINE-RESIDUE ACETYLTRANSFERASE COMPONENT OF PYRUVATE DEHYDROGENASE COMPLEX, MITOCHONDRIAL-RELATED"/>
    <property type="match status" value="1"/>
</dbReference>
<dbReference type="RefSeq" id="WP_312643222.1">
    <property type="nucleotide sequence ID" value="NZ_CP116967.1"/>
</dbReference>
<evidence type="ECO:0000256" key="4">
    <source>
        <dbReference type="RuleBase" id="RU003423"/>
    </source>
</evidence>
<evidence type="ECO:0000313" key="9">
    <source>
        <dbReference type="Proteomes" id="UP001302719"/>
    </source>
</evidence>
<feature type="compositionally biased region" description="Basic and acidic residues" evidence="5">
    <location>
        <begin position="125"/>
        <end position="149"/>
    </location>
</feature>
<evidence type="ECO:0000259" key="6">
    <source>
        <dbReference type="PROSITE" id="PS50968"/>
    </source>
</evidence>
<accession>A0AA96GD64</accession>
<evidence type="ECO:0000256" key="5">
    <source>
        <dbReference type="SAM" id="MobiDB-lite"/>
    </source>
</evidence>
<comment type="similarity">
    <text evidence="2 4">Belongs to the 2-oxoacid dehydrogenase family.</text>
</comment>
<dbReference type="InterPro" id="IPR001078">
    <property type="entry name" value="2-oxoacid_DH_actylTfrase"/>
</dbReference>
<dbReference type="InterPro" id="IPR003016">
    <property type="entry name" value="2-oxoA_DH_lipoyl-BS"/>
</dbReference>
<dbReference type="Gene3D" id="3.30.559.10">
    <property type="entry name" value="Chloramphenicol acetyltransferase-like domain"/>
    <property type="match status" value="1"/>
</dbReference>
<proteinExistence type="inferred from homology"/>
<dbReference type="InterPro" id="IPR023213">
    <property type="entry name" value="CAT-like_dom_sf"/>
</dbReference>
<keyword evidence="4" id="KW-0808">Transferase</keyword>